<evidence type="ECO:0000313" key="1">
    <source>
        <dbReference type="EMBL" id="OBU10452.1"/>
    </source>
</evidence>
<sequence length="472" mass="51820">MPKIQVPISRGLSKDFRTADYVDSLPVNMLATPKEVLNSAGYMRSFPGIEKVRDADGVSRGVQYNTAKNAVYRVMGGKLYRGDSVIGSVSGKSRVSMAYSATSQAVLSGGKITEFRYDGGEKVITNWPVSSGYIQYELGEASDIVRVRGRYVWSKSGTDSFFISDLEDESHPDRLSAQYRAESQPDGIVGLGVWRDFIVCFGASTIEYFTLTGTTTAGAAIYMANPSYMVSKGIAGTFCKCNYMDAFAIISHPASGAPSVYTVSSGQVQSIATATIEKILRGYTAGELSSGVMESLRFDSHELLVIHLPRHVLVFDAAASQNGQQWAVLKTGLFDEPYRSVDFMYEGNQITVGDKKQPVVGRLVFNASSQYDAQAEHLLYTPLIKADNARLFDLELEASTGVAQIADRLFLSATTDGINYGREQMIAQNAPFRYDQRIIWKRIGRIRKNVGFKIRVITKAPVTLSDLTVRAE</sequence>
<dbReference type="InterPro" id="IPR021098">
    <property type="entry name" value="Phage_P22_Gp10"/>
</dbReference>
<protein>
    <recommendedName>
        <fullName evidence="3">Packaged DNA stabilization protein gp10</fullName>
    </recommendedName>
</protein>
<accession>A0A1B8HMB5</accession>
<comment type="caution">
    <text evidence="1">The sequence shown here is derived from an EMBL/GenBank/DDBJ whole genome shotgun (WGS) entry which is preliminary data.</text>
</comment>
<gene>
    <name evidence="1" type="ORF">AYY18_18495</name>
</gene>
<proteinExistence type="predicted"/>
<dbReference type="OrthoDB" id="6716608at2"/>
<dbReference type="Pfam" id="PF11134">
    <property type="entry name" value="Phage_stabilise"/>
    <property type="match status" value="1"/>
</dbReference>
<dbReference type="Proteomes" id="UP000092377">
    <property type="component" value="Unassembled WGS sequence"/>
</dbReference>
<dbReference type="EMBL" id="LZEY01000014">
    <property type="protein sequence ID" value="OBU10452.1"/>
    <property type="molecule type" value="Genomic_DNA"/>
</dbReference>
<keyword evidence="2" id="KW-1185">Reference proteome</keyword>
<reference evidence="2" key="1">
    <citation type="submission" date="2016-06" db="EMBL/GenBank/DDBJ databases">
        <authorList>
            <person name="Butler K."/>
        </authorList>
    </citation>
    <scope>NUCLEOTIDE SEQUENCE [LARGE SCALE GENOMIC DNA]</scope>
    <source>
        <strain evidence="2">GCSL-Mp20</strain>
    </source>
</reference>
<dbReference type="RefSeq" id="WP_067401729.1">
    <property type="nucleotide sequence ID" value="NZ_LZEY01000014.1"/>
</dbReference>
<evidence type="ECO:0000313" key="2">
    <source>
        <dbReference type="Proteomes" id="UP000092377"/>
    </source>
</evidence>
<evidence type="ECO:0008006" key="3">
    <source>
        <dbReference type="Google" id="ProtNLM"/>
    </source>
</evidence>
<dbReference type="AlphaFoldDB" id="A0A1B8HMB5"/>
<name>A0A1B8HMB5_9GAMM</name>
<organism evidence="1 2">
    <name type="scientific">Morganella psychrotolerans</name>
    <dbReference type="NCBI Taxonomy" id="368603"/>
    <lineage>
        <taxon>Bacteria</taxon>
        <taxon>Pseudomonadati</taxon>
        <taxon>Pseudomonadota</taxon>
        <taxon>Gammaproteobacteria</taxon>
        <taxon>Enterobacterales</taxon>
        <taxon>Morganellaceae</taxon>
        <taxon>Morganella</taxon>
    </lineage>
</organism>